<feature type="transmembrane region" description="Helical" evidence="2">
    <location>
        <begin position="141"/>
        <end position="159"/>
    </location>
</feature>
<gene>
    <name evidence="4" type="ORF">Tco_0821668</name>
</gene>
<evidence type="ECO:0000313" key="5">
    <source>
        <dbReference type="Proteomes" id="UP001151760"/>
    </source>
</evidence>
<evidence type="ECO:0000256" key="2">
    <source>
        <dbReference type="SAM" id="Phobius"/>
    </source>
</evidence>
<dbReference type="InterPro" id="IPR003675">
    <property type="entry name" value="Rce1/LyrA-like_dom"/>
</dbReference>
<evidence type="ECO:0000313" key="4">
    <source>
        <dbReference type="EMBL" id="GJT00499.1"/>
    </source>
</evidence>
<reference evidence="4" key="1">
    <citation type="journal article" date="2022" name="Int. J. Mol. Sci.">
        <title>Draft Genome of Tanacetum Coccineum: Genomic Comparison of Closely Related Tanacetum-Family Plants.</title>
        <authorList>
            <person name="Yamashiro T."/>
            <person name="Shiraishi A."/>
            <person name="Nakayama K."/>
            <person name="Satake H."/>
        </authorList>
    </citation>
    <scope>NUCLEOTIDE SEQUENCE</scope>
</reference>
<keyword evidence="2" id="KW-1133">Transmembrane helix</keyword>
<feature type="region of interest" description="Disordered" evidence="1">
    <location>
        <begin position="29"/>
        <end position="68"/>
    </location>
</feature>
<sequence length="347" mass="38842">MIILQPNHIHFANAVVRNDHSMYMLPTSASIGKQRTMHKSQHDTTGTNVTRMSNAQPNSQPNPGKRADKISQRIPAEYVENVHVHTNTVLTATPATHYYLNPNIPEVHHILNIYKELMDLTQRQRCATEEQEQSRNLDFEIWHMQLIAGLVILISYSRFLSLKTWSDFAESSEASNQLVLTSLEPLDYAFVAFLPDIIAALFGILRLGSGQKFSFAIWATFVGLAYGYATILTSSLIIPMASHVINNLIGGVIWHINHQKRESSLYTTWAKLQDKSIMGAKLSSRGSTSVAGMYQTLSYMSKLSSRGNVCDIRTSFISHQYTSSDRDSVAPCLLRGLATPDWLLLAS</sequence>
<dbReference type="EMBL" id="BQNB010012200">
    <property type="protein sequence ID" value="GJT00499.1"/>
    <property type="molecule type" value="Genomic_DNA"/>
</dbReference>
<feature type="domain" description="CAAX prenyl protease 2/Lysostaphin resistance protein A-like" evidence="3">
    <location>
        <begin position="197"/>
        <end position="249"/>
    </location>
</feature>
<feature type="transmembrane region" description="Helical" evidence="2">
    <location>
        <begin position="188"/>
        <end position="208"/>
    </location>
</feature>
<reference evidence="4" key="2">
    <citation type="submission" date="2022-01" db="EMBL/GenBank/DDBJ databases">
        <authorList>
            <person name="Yamashiro T."/>
            <person name="Shiraishi A."/>
            <person name="Satake H."/>
            <person name="Nakayama K."/>
        </authorList>
    </citation>
    <scope>NUCLEOTIDE SEQUENCE</scope>
</reference>
<proteinExistence type="predicted"/>
<accession>A0ABQ5AEN9</accession>
<organism evidence="4 5">
    <name type="scientific">Tanacetum coccineum</name>
    <dbReference type="NCBI Taxonomy" id="301880"/>
    <lineage>
        <taxon>Eukaryota</taxon>
        <taxon>Viridiplantae</taxon>
        <taxon>Streptophyta</taxon>
        <taxon>Embryophyta</taxon>
        <taxon>Tracheophyta</taxon>
        <taxon>Spermatophyta</taxon>
        <taxon>Magnoliopsida</taxon>
        <taxon>eudicotyledons</taxon>
        <taxon>Gunneridae</taxon>
        <taxon>Pentapetalae</taxon>
        <taxon>asterids</taxon>
        <taxon>campanulids</taxon>
        <taxon>Asterales</taxon>
        <taxon>Asteraceae</taxon>
        <taxon>Asteroideae</taxon>
        <taxon>Anthemideae</taxon>
        <taxon>Anthemidinae</taxon>
        <taxon>Tanacetum</taxon>
    </lineage>
</organism>
<feature type="compositionally biased region" description="Polar residues" evidence="1">
    <location>
        <begin position="43"/>
        <end position="62"/>
    </location>
</feature>
<protein>
    <recommendedName>
        <fullName evidence="3">CAAX prenyl protease 2/Lysostaphin resistance protein A-like domain-containing protein</fullName>
    </recommendedName>
</protein>
<feature type="transmembrane region" description="Helical" evidence="2">
    <location>
        <begin position="215"/>
        <end position="238"/>
    </location>
</feature>
<dbReference type="Pfam" id="PF02517">
    <property type="entry name" value="Rce1-like"/>
    <property type="match status" value="1"/>
</dbReference>
<keyword evidence="2" id="KW-0472">Membrane</keyword>
<dbReference type="Proteomes" id="UP001151760">
    <property type="component" value="Unassembled WGS sequence"/>
</dbReference>
<evidence type="ECO:0000259" key="3">
    <source>
        <dbReference type="Pfam" id="PF02517"/>
    </source>
</evidence>
<dbReference type="PANTHER" id="PTHR43592">
    <property type="entry name" value="CAAX AMINO TERMINAL PROTEASE"/>
    <property type="match status" value="1"/>
</dbReference>
<comment type="caution">
    <text evidence="4">The sequence shown here is derived from an EMBL/GenBank/DDBJ whole genome shotgun (WGS) entry which is preliminary data.</text>
</comment>
<keyword evidence="5" id="KW-1185">Reference proteome</keyword>
<name>A0ABQ5AEN9_9ASTR</name>
<evidence type="ECO:0000256" key="1">
    <source>
        <dbReference type="SAM" id="MobiDB-lite"/>
    </source>
</evidence>
<dbReference type="PANTHER" id="PTHR43592:SF7">
    <property type="entry name" value="CAAX AMINO TERMINAL PROTEASE FAMILY PROTEIN"/>
    <property type="match status" value="1"/>
</dbReference>
<keyword evidence="2" id="KW-0812">Transmembrane</keyword>